<reference evidence="6 7" key="1">
    <citation type="submission" date="2018-11" db="EMBL/GenBank/DDBJ databases">
        <title>Sequencing the genomes of 1000 actinobacteria strains.</title>
        <authorList>
            <person name="Klenk H.-P."/>
        </authorList>
    </citation>
    <scope>NUCLEOTIDE SEQUENCE [LARGE SCALE GENOMIC DNA]</scope>
    <source>
        <strain evidence="6 7">DSM 44254</strain>
    </source>
</reference>
<dbReference type="InterPro" id="IPR011712">
    <property type="entry name" value="Sig_transdc_His_kin_sub3_dim/P"/>
</dbReference>
<evidence type="ECO:0000256" key="1">
    <source>
        <dbReference type="ARBA" id="ARBA00022679"/>
    </source>
</evidence>
<dbReference type="RefSeq" id="WP_123666974.1">
    <property type="nucleotide sequence ID" value="NZ_RJKE01000001.1"/>
</dbReference>
<name>A0A3N1D2G6_9ACTN</name>
<evidence type="ECO:0000259" key="5">
    <source>
        <dbReference type="Pfam" id="PF07730"/>
    </source>
</evidence>
<dbReference type="PANTHER" id="PTHR24421">
    <property type="entry name" value="NITRATE/NITRITE SENSOR PROTEIN NARX-RELATED"/>
    <property type="match status" value="1"/>
</dbReference>
<dbReference type="PANTHER" id="PTHR24421:SF63">
    <property type="entry name" value="SENSOR HISTIDINE KINASE DESK"/>
    <property type="match status" value="1"/>
</dbReference>
<dbReference type="GO" id="GO:0000155">
    <property type="term" value="F:phosphorelay sensor kinase activity"/>
    <property type="evidence" value="ECO:0007669"/>
    <property type="project" value="InterPro"/>
</dbReference>
<feature type="transmembrane region" description="Helical" evidence="4">
    <location>
        <begin position="114"/>
        <end position="131"/>
    </location>
</feature>
<accession>A0A3N1D2G6</accession>
<dbReference type="Gene3D" id="1.20.5.1930">
    <property type="match status" value="1"/>
</dbReference>
<comment type="caution">
    <text evidence="6">The sequence shown here is derived from an EMBL/GenBank/DDBJ whole genome shotgun (WGS) entry which is preliminary data.</text>
</comment>
<keyword evidence="2 6" id="KW-0418">Kinase</keyword>
<proteinExistence type="predicted"/>
<feature type="transmembrane region" description="Helical" evidence="4">
    <location>
        <begin position="92"/>
        <end position="107"/>
    </location>
</feature>
<dbReference type="AlphaFoldDB" id="A0A3N1D2G6"/>
<feature type="transmembrane region" description="Helical" evidence="4">
    <location>
        <begin position="40"/>
        <end position="57"/>
    </location>
</feature>
<feature type="transmembrane region" description="Helical" evidence="4">
    <location>
        <begin position="143"/>
        <end position="162"/>
    </location>
</feature>
<keyword evidence="4" id="KW-0472">Membrane</keyword>
<dbReference type="InterPro" id="IPR036890">
    <property type="entry name" value="HATPase_C_sf"/>
</dbReference>
<keyword evidence="4" id="KW-0812">Transmembrane</keyword>
<dbReference type="EMBL" id="RJKE01000001">
    <property type="protein sequence ID" value="ROO87727.1"/>
    <property type="molecule type" value="Genomic_DNA"/>
</dbReference>
<keyword evidence="4" id="KW-1133">Transmembrane helix</keyword>
<keyword evidence="3" id="KW-0902">Two-component regulatory system</keyword>
<organism evidence="6 7">
    <name type="scientific">Actinocorallia herbida</name>
    <dbReference type="NCBI Taxonomy" id="58109"/>
    <lineage>
        <taxon>Bacteria</taxon>
        <taxon>Bacillati</taxon>
        <taxon>Actinomycetota</taxon>
        <taxon>Actinomycetes</taxon>
        <taxon>Streptosporangiales</taxon>
        <taxon>Thermomonosporaceae</taxon>
        <taxon>Actinocorallia</taxon>
    </lineage>
</organism>
<keyword evidence="1" id="KW-0808">Transferase</keyword>
<gene>
    <name evidence="6" type="ORF">EDD29_5362</name>
</gene>
<dbReference type="GO" id="GO:0046983">
    <property type="term" value="F:protein dimerization activity"/>
    <property type="evidence" value="ECO:0007669"/>
    <property type="project" value="InterPro"/>
</dbReference>
<dbReference type="Pfam" id="PF07730">
    <property type="entry name" value="HisKA_3"/>
    <property type="match status" value="1"/>
</dbReference>
<dbReference type="InterPro" id="IPR050482">
    <property type="entry name" value="Sensor_HK_TwoCompSys"/>
</dbReference>
<dbReference type="Proteomes" id="UP000272400">
    <property type="component" value="Unassembled WGS sequence"/>
</dbReference>
<evidence type="ECO:0000313" key="6">
    <source>
        <dbReference type="EMBL" id="ROO87727.1"/>
    </source>
</evidence>
<dbReference type="Gene3D" id="3.30.565.10">
    <property type="entry name" value="Histidine kinase-like ATPase, C-terminal domain"/>
    <property type="match status" value="1"/>
</dbReference>
<dbReference type="GO" id="GO:0016020">
    <property type="term" value="C:membrane"/>
    <property type="evidence" value="ECO:0007669"/>
    <property type="project" value="InterPro"/>
</dbReference>
<feature type="transmembrane region" description="Helical" evidence="4">
    <location>
        <begin position="16"/>
        <end position="34"/>
    </location>
</feature>
<evidence type="ECO:0000313" key="7">
    <source>
        <dbReference type="Proteomes" id="UP000272400"/>
    </source>
</evidence>
<protein>
    <submittedName>
        <fullName evidence="6">Two-component system sensor histidine kinase DesK</fullName>
    </submittedName>
</protein>
<dbReference type="OrthoDB" id="5241784at2"/>
<evidence type="ECO:0000256" key="3">
    <source>
        <dbReference type="ARBA" id="ARBA00023012"/>
    </source>
</evidence>
<feature type="transmembrane region" description="Helical" evidence="4">
    <location>
        <begin position="69"/>
        <end position="86"/>
    </location>
</feature>
<feature type="domain" description="Signal transduction histidine kinase subgroup 3 dimerisation and phosphoacceptor" evidence="5">
    <location>
        <begin position="188"/>
        <end position="251"/>
    </location>
</feature>
<keyword evidence="7" id="KW-1185">Reference proteome</keyword>
<evidence type="ECO:0000256" key="2">
    <source>
        <dbReference type="ARBA" id="ARBA00022777"/>
    </source>
</evidence>
<sequence>MASEQVEETQSRLVHLNRGLVSGSIAAVGALLVATETRSGPEALLLGGGLAATLVVVDRWRAGRFARGALIGLVITGLVFLVGVLAADAASASYGFAIAATIAAFELPRHRRPLFAGIAIFAGAVIAVKVLTSPSGEGVDTLLRYGVTSLCVAGGGSVLVILSHAMNDLVGELDKAREREAETAVMRERVRFAGDLHDIQGHTLHVVKLKVALAKRLLRTDLDRAAHELDEVHDLVAATIAQTKELAYAQRRLNLSAELENAKNLFEAAGIGVGVERRGEVDPRVGEALGQVLRETTTNILRHADAAQVWITLTETGISVANDGVRPGEAPRLSGLATLRDRLAAQGGDLTVHQADGVFSTTASFPRRDDTANG</sequence>
<evidence type="ECO:0000256" key="4">
    <source>
        <dbReference type="SAM" id="Phobius"/>
    </source>
</evidence>